<evidence type="ECO:0000256" key="7">
    <source>
        <dbReference type="ARBA" id="ARBA00022989"/>
    </source>
</evidence>
<evidence type="ECO:0000256" key="8">
    <source>
        <dbReference type="ARBA" id="ARBA00023136"/>
    </source>
</evidence>
<sequence>MSISDAIYRPFERLIQPLNIPYEPLPSKGPIAVLLHFVSMFRGVLIALVLSSIAMEIIGLSMIWGVSIIVDGVTHQGALPFVQRNWLELLLFGLLIFPGMPITSFVVNTLTSHTLGVGMPAAIQWQGHKAVERQDLSFFHDTFAGQVASRLQQVASAVQQQIVAAFQAIPRFALLMVGALMLLTALSWPLALPVLVWITANLALAVKMAPVFAERSRNTARQRSLVAGATTDLYANMHMIKQFAAEDSEADAIRGVIGKAVSTQHKEQRIYRSSEVIVVSLTALLWVTELTIGLMGLVEGFLSIGEFVGAVYLLNRLSGNTFTFLQMGQQISQAVGTIKDAMPVMTTVPTITDATNATSLAIGGGEIRFQNVRFGYQSGKVVIDDLSLTIQPGERVGLVGLSGAGKTTLANLLLRFHEIRGGAILIDGQDIRAVTQESLRRAIGVIGQDVALLHRSVGDNIRYGRPEATQEEIERVAKLASADGFIAELADGEKRKGYEAHVGDRGTKLSGGQRQRVAIARVLLKDAPILVLDEATSALDSESEAAIQERLDLVMEGKTVMAIAHRLSTIASMDRIVVLDRGRIVENGTQEELIALDGLFARLWKRQTRKTGADDRSPTIAPSSNSSAPRRPPTA</sequence>
<evidence type="ECO:0000256" key="4">
    <source>
        <dbReference type="ARBA" id="ARBA00022692"/>
    </source>
</evidence>
<evidence type="ECO:0000256" key="9">
    <source>
        <dbReference type="SAM" id="MobiDB-lite"/>
    </source>
</evidence>
<dbReference type="Gene3D" id="3.40.50.300">
    <property type="entry name" value="P-loop containing nucleotide triphosphate hydrolases"/>
    <property type="match status" value="1"/>
</dbReference>
<dbReference type="GO" id="GO:0005524">
    <property type="term" value="F:ATP binding"/>
    <property type="evidence" value="ECO:0007669"/>
    <property type="project" value="UniProtKB-KW"/>
</dbReference>
<evidence type="ECO:0000256" key="10">
    <source>
        <dbReference type="SAM" id="Phobius"/>
    </source>
</evidence>
<keyword evidence="16" id="KW-1185">Reference proteome</keyword>
<comment type="subcellular location">
    <subcellularLocation>
        <location evidence="1">Cell membrane</location>
        <topology evidence="1">Multi-pass membrane protein</topology>
    </subcellularLocation>
</comment>
<dbReference type="AlphaFoldDB" id="A0A1H8VZV2"/>
<dbReference type="SUPFAM" id="SSF90123">
    <property type="entry name" value="ABC transporter transmembrane region"/>
    <property type="match status" value="1"/>
</dbReference>
<keyword evidence="6 13" id="KW-0067">ATP-binding</keyword>
<dbReference type="GO" id="GO:0005886">
    <property type="term" value="C:plasma membrane"/>
    <property type="evidence" value="ECO:0007669"/>
    <property type="project" value="UniProtKB-SubCell"/>
</dbReference>
<dbReference type="PROSITE" id="PS50893">
    <property type="entry name" value="ABC_TRANSPORTER_2"/>
    <property type="match status" value="1"/>
</dbReference>
<dbReference type="SUPFAM" id="SSF52540">
    <property type="entry name" value="P-loop containing nucleoside triphosphate hydrolases"/>
    <property type="match status" value="1"/>
</dbReference>
<dbReference type="Proteomes" id="UP000198939">
    <property type="component" value="Unassembled WGS sequence"/>
</dbReference>
<dbReference type="EC" id="3.6.3.-" evidence="13"/>
<evidence type="ECO:0000259" key="12">
    <source>
        <dbReference type="PROSITE" id="PS50929"/>
    </source>
</evidence>
<keyword evidence="5" id="KW-0547">Nucleotide-binding</keyword>
<keyword evidence="4 10" id="KW-0812">Transmembrane</keyword>
<dbReference type="PROSITE" id="PS00211">
    <property type="entry name" value="ABC_TRANSPORTER_1"/>
    <property type="match status" value="1"/>
</dbReference>
<evidence type="ECO:0000256" key="1">
    <source>
        <dbReference type="ARBA" id="ARBA00004651"/>
    </source>
</evidence>
<dbReference type="InterPro" id="IPR036640">
    <property type="entry name" value="ABC1_TM_sf"/>
</dbReference>
<feature type="transmembrane region" description="Helical" evidence="10">
    <location>
        <begin position="89"/>
        <end position="110"/>
    </location>
</feature>
<keyword evidence="8 10" id="KW-0472">Membrane</keyword>
<reference evidence="14 16" key="1">
    <citation type="submission" date="2016-10" db="EMBL/GenBank/DDBJ databases">
        <authorList>
            <person name="Varghese N."/>
            <person name="Submissions S."/>
        </authorList>
    </citation>
    <scope>NUCLEOTIDE SEQUENCE [LARGE SCALE GENOMIC DNA]</scope>
    <source>
        <strain evidence="14 16">CGMCC 1.7071</strain>
    </source>
</reference>
<dbReference type="Pfam" id="PF00005">
    <property type="entry name" value="ABC_tran"/>
    <property type="match status" value="1"/>
</dbReference>
<dbReference type="PANTHER" id="PTHR43394">
    <property type="entry name" value="ATP-DEPENDENT PERMEASE MDL1, MITOCHONDRIAL"/>
    <property type="match status" value="1"/>
</dbReference>
<feature type="transmembrane region" description="Helical" evidence="10">
    <location>
        <begin position="194"/>
        <end position="213"/>
    </location>
</feature>
<feature type="transmembrane region" description="Helical" evidence="10">
    <location>
        <begin position="168"/>
        <end position="188"/>
    </location>
</feature>
<dbReference type="InterPro" id="IPR003593">
    <property type="entry name" value="AAA+_ATPase"/>
</dbReference>
<feature type="domain" description="ABC transporter" evidence="11">
    <location>
        <begin position="367"/>
        <end position="606"/>
    </location>
</feature>
<keyword evidence="7 10" id="KW-1133">Transmembrane helix</keyword>
<dbReference type="RefSeq" id="WP_072381580.1">
    <property type="nucleotide sequence ID" value="NZ_FNXB01000064.1"/>
</dbReference>
<evidence type="ECO:0000313" key="14">
    <source>
        <dbReference type="EMBL" id="SEP20783.1"/>
    </source>
</evidence>
<dbReference type="Proteomes" id="UP000183063">
    <property type="component" value="Unassembled WGS sequence"/>
</dbReference>
<protein>
    <submittedName>
        <fullName evidence="14">ATP-binding cassette, subfamily B/ATP-binding cassette, subfamily B, multidrug efflux pump</fullName>
    </submittedName>
    <submittedName>
        <fullName evidence="13">Putative multidrug export ATP-binding/permease protein</fullName>
        <ecNumber evidence="13">3.6.3.-</ecNumber>
    </submittedName>
</protein>
<evidence type="ECO:0000256" key="3">
    <source>
        <dbReference type="ARBA" id="ARBA00022448"/>
    </source>
</evidence>
<dbReference type="EMBL" id="FOCV01000050">
    <property type="protein sequence ID" value="SEP20783.1"/>
    <property type="molecule type" value="Genomic_DNA"/>
</dbReference>
<evidence type="ECO:0000256" key="5">
    <source>
        <dbReference type="ARBA" id="ARBA00022741"/>
    </source>
</evidence>
<dbReference type="InterPro" id="IPR027417">
    <property type="entry name" value="P-loop_NTPase"/>
</dbReference>
<dbReference type="InterPro" id="IPR017871">
    <property type="entry name" value="ABC_transporter-like_CS"/>
</dbReference>
<keyword evidence="13" id="KW-0378">Hydrolase</keyword>
<evidence type="ECO:0000259" key="11">
    <source>
        <dbReference type="PROSITE" id="PS50893"/>
    </source>
</evidence>
<accession>A0A1H8VZV2</accession>
<evidence type="ECO:0000313" key="16">
    <source>
        <dbReference type="Proteomes" id="UP000198939"/>
    </source>
</evidence>
<evidence type="ECO:0000313" key="15">
    <source>
        <dbReference type="Proteomes" id="UP000183063"/>
    </source>
</evidence>
<gene>
    <name evidence="13" type="ORF">RTCCBAU85039_6291</name>
    <name evidence="14" type="ORF">SAMN05216228_10503</name>
</gene>
<dbReference type="InterPro" id="IPR011527">
    <property type="entry name" value="ABC1_TM_dom"/>
</dbReference>
<dbReference type="GO" id="GO:0015421">
    <property type="term" value="F:ABC-type oligopeptide transporter activity"/>
    <property type="evidence" value="ECO:0007669"/>
    <property type="project" value="TreeGrafter"/>
</dbReference>
<reference evidence="13" key="3">
    <citation type="submission" date="2016-10" db="EMBL/GenBank/DDBJ databases">
        <authorList>
            <person name="de Groot N.N."/>
        </authorList>
    </citation>
    <scope>NUCLEOTIDE SEQUENCE [LARGE SCALE GENOMIC DNA]</scope>
    <source>
        <strain evidence="13">CCBAU85039</strain>
    </source>
</reference>
<feature type="transmembrane region" description="Helical" evidence="10">
    <location>
        <begin position="276"/>
        <end position="298"/>
    </location>
</feature>
<feature type="domain" description="ABC transmembrane type-1" evidence="12">
    <location>
        <begin position="46"/>
        <end position="333"/>
    </location>
</feature>
<proteinExistence type="inferred from homology"/>
<dbReference type="Pfam" id="PF00664">
    <property type="entry name" value="ABC_membrane"/>
    <property type="match status" value="1"/>
</dbReference>
<dbReference type="Gene3D" id="1.20.1560.10">
    <property type="entry name" value="ABC transporter type 1, transmembrane domain"/>
    <property type="match status" value="1"/>
</dbReference>
<reference evidence="15" key="2">
    <citation type="submission" date="2016-10" db="EMBL/GenBank/DDBJ databases">
        <authorList>
            <person name="Wibberg D."/>
        </authorList>
    </citation>
    <scope>NUCLEOTIDE SEQUENCE [LARGE SCALE GENOMIC DNA]</scope>
</reference>
<evidence type="ECO:0000256" key="2">
    <source>
        <dbReference type="ARBA" id="ARBA00005417"/>
    </source>
</evidence>
<feature type="transmembrane region" description="Helical" evidence="10">
    <location>
        <begin position="44"/>
        <end position="69"/>
    </location>
</feature>
<feature type="region of interest" description="Disordered" evidence="9">
    <location>
        <begin position="608"/>
        <end position="635"/>
    </location>
</feature>
<dbReference type="InterPro" id="IPR003439">
    <property type="entry name" value="ABC_transporter-like_ATP-bd"/>
</dbReference>
<dbReference type="FunFam" id="3.40.50.300:FF:000287">
    <property type="entry name" value="Multidrug ABC transporter ATP-binding protein"/>
    <property type="match status" value="1"/>
</dbReference>
<dbReference type="GO" id="GO:0016887">
    <property type="term" value="F:ATP hydrolysis activity"/>
    <property type="evidence" value="ECO:0007669"/>
    <property type="project" value="InterPro"/>
</dbReference>
<organism evidence="13 15">
    <name type="scientific">Rhizobium tibeticum</name>
    <dbReference type="NCBI Taxonomy" id="501024"/>
    <lineage>
        <taxon>Bacteria</taxon>
        <taxon>Pseudomonadati</taxon>
        <taxon>Pseudomonadota</taxon>
        <taxon>Alphaproteobacteria</taxon>
        <taxon>Hyphomicrobiales</taxon>
        <taxon>Rhizobiaceae</taxon>
        <taxon>Rhizobium/Agrobacterium group</taxon>
        <taxon>Rhizobium</taxon>
    </lineage>
</organism>
<dbReference type="EMBL" id="FNXB01000064">
    <property type="protein sequence ID" value="SEI19999.1"/>
    <property type="molecule type" value="Genomic_DNA"/>
</dbReference>
<dbReference type="InterPro" id="IPR039421">
    <property type="entry name" value="Type_1_exporter"/>
</dbReference>
<evidence type="ECO:0000256" key="6">
    <source>
        <dbReference type="ARBA" id="ARBA00022840"/>
    </source>
</evidence>
<dbReference type="SMART" id="SM00382">
    <property type="entry name" value="AAA"/>
    <property type="match status" value="1"/>
</dbReference>
<comment type="similarity">
    <text evidence="2">Belongs to the ABC transporter superfamily.</text>
</comment>
<dbReference type="PROSITE" id="PS50929">
    <property type="entry name" value="ABC_TM1F"/>
    <property type="match status" value="1"/>
</dbReference>
<evidence type="ECO:0000313" key="13">
    <source>
        <dbReference type="EMBL" id="SEI19999.1"/>
    </source>
</evidence>
<dbReference type="PANTHER" id="PTHR43394:SF1">
    <property type="entry name" value="ATP-BINDING CASSETTE SUB-FAMILY B MEMBER 10, MITOCHONDRIAL"/>
    <property type="match status" value="1"/>
</dbReference>
<dbReference type="OrthoDB" id="9804259at2"/>
<name>A0A1H8VZV2_9HYPH</name>
<dbReference type="STRING" id="501024.RTCCBAU85039_6291"/>
<keyword evidence="3" id="KW-0813">Transport</keyword>